<proteinExistence type="predicted"/>
<gene>
    <name evidence="1" type="ORF">LCGC14_1869730</name>
</gene>
<protein>
    <submittedName>
        <fullName evidence="1">Uncharacterized protein</fullName>
    </submittedName>
</protein>
<evidence type="ECO:0000313" key="1">
    <source>
        <dbReference type="EMBL" id="KKL93941.1"/>
    </source>
</evidence>
<accession>A0A0F9GTH6</accession>
<reference evidence="1" key="1">
    <citation type="journal article" date="2015" name="Nature">
        <title>Complex archaea that bridge the gap between prokaryotes and eukaryotes.</title>
        <authorList>
            <person name="Spang A."/>
            <person name="Saw J.H."/>
            <person name="Jorgensen S.L."/>
            <person name="Zaremba-Niedzwiedzka K."/>
            <person name="Martijn J."/>
            <person name="Lind A.E."/>
            <person name="van Eijk R."/>
            <person name="Schleper C."/>
            <person name="Guy L."/>
            <person name="Ettema T.J."/>
        </authorList>
    </citation>
    <scope>NUCLEOTIDE SEQUENCE</scope>
</reference>
<sequence length="105" mass="12387">MQDFRGYHNEQRIKDLKSLYVKILKHKYRVFRFVDLGNNVYEIDLETINPGTTIKCVGYFVSPAQEIKNGRASNRTIQSSTHIWTEGKSISKQIQRVCHIFVQRR</sequence>
<comment type="caution">
    <text evidence="1">The sequence shown here is derived from an EMBL/GenBank/DDBJ whole genome shotgun (WGS) entry which is preliminary data.</text>
</comment>
<organism evidence="1">
    <name type="scientific">marine sediment metagenome</name>
    <dbReference type="NCBI Taxonomy" id="412755"/>
    <lineage>
        <taxon>unclassified sequences</taxon>
        <taxon>metagenomes</taxon>
        <taxon>ecological metagenomes</taxon>
    </lineage>
</organism>
<dbReference type="AlphaFoldDB" id="A0A0F9GTH6"/>
<dbReference type="EMBL" id="LAZR01019059">
    <property type="protein sequence ID" value="KKL93941.1"/>
    <property type="molecule type" value="Genomic_DNA"/>
</dbReference>
<name>A0A0F9GTH6_9ZZZZ</name>